<evidence type="ECO:0000256" key="1">
    <source>
        <dbReference type="SAM" id="MobiDB-lite"/>
    </source>
</evidence>
<dbReference type="EMBL" id="ML210218">
    <property type="protein sequence ID" value="TFK23442.1"/>
    <property type="molecule type" value="Genomic_DNA"/>
</dbReference>
<dbReference type="STRING" id="230819.A0A5C3KSE5"/>
<gene>
    <name evidence="3" type="ORF">FA15DRAFT_594103</name>
</gene>
<sequence length="319" mass="34445">GLQLFVVIYSLCVYFETPVAYRKGRGPYIATSCILSGLYMLRTAVYMPLIFSALFKAKSARDFMSPNHWMGYQNGWEAYTAEFSFTLMVALADGLLLYRCYIVLYGSRWLLVLPGLTYLGTIGMSAGDIMNIINYLGTSAAFSLPVGGVWTGLNVATNVMITGLLSYRLKKAQNALSATMPSQGRTPLFVGAASLLIESTAPLTFFGICYAAIAFAEIPPSVPLDSHIRILSAGKVLHELYCGFIVLSPQIIVLRVTTGRSWMKSPNSTGNDVGLSRSLAFAQAPIEQSHITGMQDGLEGQATSSIDGTGSYSKDAKGL</sequence>
<evidence type="ECO:0000313" key="3">
    <source>
        <dbReference type="EMBL" id="TFK23442.1"/>
    </source>
</evidence>
<feature type="compositionally biased region" description="Polar residues" evidence="1">
    <location>
        <begin position="301"/>
        <end position="312"/>
    </location>
</feature>
<keyword evidence="2" id="KW-0812">Transmembrane</keyword>
<keyword evidence="2" id="KW-1133">Transmembrane helix</keyword>
<feature type="transmembrane region" description="Helical" evidence="2">
    <location>
        <begin position="188"/>
        <end position="216"/>
    </location>
</feature>
<reference evidence="3 4" key="1">
    <citation type="journal article" date="2019" name="Nat. Ecol. Evol.">
        <title>Megaphylogeny resolves global patterns of mushroom evolution.</title>
        <authorList>
            <person name="Varga T."/>
            <person name="Krizsan K."/>
            <person name="Foldi C."/>
            <person name="Dima B."/>
            <person name="Sanchez-Garcia M."/>
            <person name="Sanchez-Ramirez S."/>
            <person name="Szollosi G.J."/>
            <person name="Szarkandi J.G."/>
            <person name="Papp V."/>
            <person name="Albert L."/>
            <person name="Andreopoulos W."/>
            <person name="Angelini C."/>
            <person name="Antonin V."/>
            <person name="Barry K.W."/>
            <person name="Bougher N.L."/>
            <person name="Buchanan P."/>
            <person name="Buyck B."/>
            <person name="Bense V."/>
            <person name="Catcheside P."/>
            <person name="Chovatia M."/>
            <person name="Cooper J."/>
            <person name="Damon W."/>
            <person name="Desjardin D."/>
            <person name="Finy P."/>
            <person name="Geml J."/>
            <person name="Haridas S."/>
            <person name="Hughes K."/>
            <person name="Justo A."/>
            <person name="Karasinski D."/>
            <person name="Kautmanova I."/>
            <person name="Kiss B."/>
            <person name="Kocsube S."/>
            <person name="Kotiranta H."/>
            <person name="LaButti K.M."/>
            <person name="Lechner B.E."/>
            <person name="Liimatainen K."/>
            <person name="Lipzen A."/>
            <person name="Lukacs Z."/>
            <person name="Mihaltcheva S."/>
            <person name="Morgado L.N."/>
            <person name="Niskanen T."/>
            <person name="Noordeloos M.E."/>
            <person name="Ohm R.A."/>
            <person name="Ortiz-Santana B."/>
            <person name="Ovrebo C."/>
            <person name="Racz N."/>
            <person name="Riley R."/>
            <person name="Savchenko A."/>
            <person name="Shiryaev A."/>
            <person name="Soop K."/>
            <person name="Spirin V."/>
            <person name="Szebenyi C."/>
            <person name="Tomsovsky M."/>
            <person name="Tulloss R.E."/>
            <person name="Uehling J."/>
            <person name="Grigoriev I.V."/>
            <person name="Vagvolgyi C."/>
            <person name="Papp T."/>
            <person name="Martin F.M."/>
            <person name="Miettinen O."/>
            <person name="Hibbett D.S."/>
            <person name="Nagy L.G."/>
        </authorList>
    </citation>
    <scope>NUCLEOTIDE SEQUENCE [LARGE SCALE GENOMIC DNA]</scope>
    <source>
        <strain evidence="3 4">CBS 121175</strain>
    </source>
</reference>
<protein>
    <submittedName>
        <fullName evidence="3">Uncharacterized protein</fullName>
    </submittedName>
</protein>
<proteinExistence type="predicted"/>
<organism evidence="3 4">
    <name type="scientific">Coprinopsis marcescibilis</name>
    <name type="common">Agaric fungus</name>
    <name type="synonym">Psathyrella marcescibilis</name>
    <dbReference type="NCBI Taxonomy" id="230819"/>
    <lineage>
        <taxon>Eukaryota</taxon>
        <taxon>Fungi</taxon>
        <taxon>Dikarya</taxon>
        <taxon>Basidiomycota</taxon>
        <taxon>Agaricomycotina</taxon>
        <taxon>Agaricomycetes</taxon>
        <taxon>Agaricomycetidae</taxon>
        <taxon>Agaricales</taxon>
        <taxon>Agaricineae</taxon>
        <taxon>Psathyrellaceae</taxon>
        <taxon>Coprinopsis</taxon>
    </lineage>
</organism>
<feature type="transmembrane region" description="Helical" evidence="2">
    <location>
        <begin position="147"/>
        <end position="167"/>
    </location>
</feature>
<dbReference type="OrthoDB" id="2751465at2759"/>
<keyword evidence="4" id="KW-1185">Reference proteome</keyword>
<evidence type="ECO:0000256" key="2">
    <source>
        <dbReference type="SAM" id="Phobius"/>
    </source>
</evidence>
<accession>A0A5C3KSE5</accession>
<evidence type="ECO:0000313" key="4">
    <source>
        <dbReference type="Proteomes" id="UP000307440"/>
    </source>
</evidence>
<feature type="transmembrane region" description="Helical" evidence="2">
    <location>
        <begin position="75"/>
        <end position="97"/>
    </location>
</feature>
<feature type="transmembrane region" description="Helical" evidence="2">
    <location>
        <begin position="28"/>
        <end position="55"/>
    </location>
</feature>
<feature type="region of interest" description="Disordered" evidence="1">
    <location>
        <begin position="293"/>
        <end position="319"/>
    </location>
</feature>
<dbReference type="AlphaFoldDB" id="A0A5C3KSE5"/>
<dbReference type="Proteomes" id="UP000307440">
    <property type="component" value="Unassembled WGS sequence"/>
</dbReference>
<feature type="non-terminal residue" evidence="3">
    <location>
        <position position="1"/>
    </location>
</feature>
<feature type="transmembrane region" description="Helical" evidence="2">
    <location>
        <begin position="109"/>
        <end position="127"/>
    </location>
</feature>
<name>A0A5C3KSE5_COPMA</name>
<keyword evidence="2" id="KW-0472">Membrane</keyword>